<dbReference type="GO" id="GO:0005634">
    <property type="term" value="C:nucleus"/>
    <property type="evidence" value="ECO:0007669"/>
    <property type="project" value="UniProtKB-SubCell"/>
</dbReference>
<dbReference type="PROSITE" id="PS51477">
    <property type="entry name" value="PAH"/>
    <property type="match status" value="2"/>
</dbReference>
<comment type="caution">
    <text evidence="6">The sequence shown here is derived from an EMBL/GenBank/DDBJ whole genome shotgun (WGS) entry which is preliminary data.</text>
</comment>
<evidence type="ECO:0000256" key="2">
    <source>
        <dbReference type="ARBA" id="ARBA00022491"/>
    </source>
</evidence>
<organism evidence="6 7">
    <name type="scientific">Punica granatum</name>
    <name type="common">Pomegranate</name>
    <dbReference type="NCBI Taxonomy" id="22663"/>
    <lineage>
        <taxon>Eukaryota</taxon>
        <taxon>Viridiplantae</taxon>
        <taxon>Streptophyta</taxon>
        <taxon>Embryophyta</taxon>
        <taxon>Tracheophyta</taxon>
        <taxon>Spermatophyta</taxon>
        <taxon>Magnoliopsida</taxon>
        <taxon>eudicotyledons</taxon>
        <taxon>Gunneridae</taxon>
        <taxon>Pentapetalae</taxon>
        <taxon>rosids</taxon>
        <taxon>malvids</taxon>
        <taxon>Myrtales</taxon>
        <taxon>Lythraceae</taxon>
        <taxon>Punica</taxon>
    </lineage>
</organism>
<dbReference type="STRING" id="22663.A0A2I0J7J3"/>
<dbReference type="InterPro" id="IPR003822">
    <property type="entry name" value="PAH"/>
</dbReference>
<feature type="domain" description="Histone deacetylase interacting" evidence="5">
    <location>
        <begin position="172"/>
        <end position="275"/>
    </location>
</feature>
<dbReference type="SUPFAM" id="SSF47762">
    <property type="entry name" value="PAH2 domain"/>
    <property type="match status" value="2"/>
</dbReference>
<dbReference type="GO" id="GO:0003714">
    <property type="term" value="F:transcription corepressor activity"/>
    <property type="evidence" value="ECO:0007669"/>
    <property type="project" value="InterPro"/>
</dbReference>
<evidence type="ECO:0000313" key="7">
    <source>
        <dbReference type="Proteomes" id="UP000233551"/>
    </source>
</evidence>
<name>A0A2I0J7J3_PUNGR</name>
<dbReference type="PANTHER" id="PTHR12346">
    <property type="entry name" value="SIN3B-RELATED"/>
    <property type="match status" value="1"/>
</dbReference>
<accession>A0A2I0J7J3</accession>
<evidence type="ECO:0000256" key="4">
    <source>
        <dbReference type="PROSITE-ProRule" id="PRU00810"/>
    </source>
</evidence>
<dbReference type="Gene3D" id="1.20.1160.11">
    <property type="entry name" value="Paired amphipathic helix"/>
    <property type="match status" value="2"/>
</dbReference>
<gene>
    <name evidence="6" type="ORF">CRG98_027968</name>
</gene>
<dbReference type="PANTHER" id="PTHR12346:SF0">
    <property type="entry name" value="SIN3A, ISOFORM G"/>
    <property type="match status" value="1"/>
</dbReference>
<reference evidence="6 7" key="1">
    <citation type="submission" date="2017-11" db="EMBL/GenBank/DDBJ databases">
        <title>De-novo sequencing of pomegranate (Punica granatum L.) genome.</title>
        <authorList>
            <person name="Akparov Z."/>
            <person name="Amiraslanov A."/>
            <person name="Hajiyeva S."/>
            <person name="Abbasov M."/>
            <person name="Kaur K."/>
            <person name="Hamwieh A."/>
            <person name="Solovyev V."/>
            <person name="Salamov A."/>
            <person name="Braich B."/>
            <person name="Kosarev P."/>
            <person name="Mahmoud A."/>
            <person name="Hajiyev E."/>
            <person name="Babayeva S."/>
            <person name="Izzatullayeva V."/>
            <person name="Mammadov A."/>
            <person name="Mammadov A."/>
            <person name="Sharifova S."/>
            <person name="Ojaghi J."/>
            <person name="Eynullazada K."/>
            <person name="Bayramov B."/>
            <person name="Abdulazimova A."/>
            <person name="Shahmuradov I."/>
        </authorList>
    </citation>
    <scope>NUCLEOTIDE SEQUENCE [LARGE SCALE GENOMIC DNA]</scope>
    <source>
        <strain evidence="7">cv. AG2017</strain>
        <tissue evidence="6">Leaf</tissue>
    </source>
</reference>
<dbReference type="InterPro" id="IPR036600">
    <property type="entry name" value="PAH_sf"/>
</dbReference>
<keyword evidence="2" id="KW-0678">Repressor</keyword>
<dbReference type="Pfam" id="PF08295">
    <property type="entry name" value="Sin3_corepress"/>
    <property type="match status" value="1"/>
</dbReference>
<dbReference type="EMBL" id="PGOL01002001">
    <property type="protein sequence ID" value="PKI51666.1"/>
    <property type="molecule type" value="Genomic_DNA"/>
</dbReference>
<keyword evidence="7" id="KW-1185">Reference proteome</keyword>
<evidence type="ECO:0000259" key="5">
    <source>
        <dbReference type="SMART" id="SM00761"/>
    </source>
</evidence>
<dbReference type="InterPro" id="IPR013194">
    <property type="entry name" value="HDAC_interact_dom"/>
</dbReference>
<evidence type="ECO:0000313" key="6">
    <source>
        <dbReference type="EMBL" id="PKI51666.1"/>
    </source>
</evidence>
<sequence>MVKVKPSRSDAIDFYNKVRDAFGDESLELHLFIEAFRKYRSSLDSAVFLDKVTTLLGARPDLLRSLNFLFLPDERKIKIRGINDPRRNKAVSKLMFECTIDFVTRARKQLRHHPGVYESFVKIVSTNKGDLVEAYSKVSILLKDFPDLLCDCSRYFPKSVIKRAKEPETSLSCARFGPSYMLLPEAKVKSRPGSGLAAQVLNHHVVLKRNFPMSDSSENQRERCTHVNQHDDELFYSEDYRYELDMLIETIRSAIARIKNFLEQSDRSAGPIKGIRDHLIAADLRCIEQIYGEHGLEMVDGVHKEPRKALPVVLGRFEQKEAEWVKFRSEMNERWKQPQTLASSLPRSSNCSMVAYSFNAFLADGYKIEVSGDDNPYSEEVVIDPELIMSTLGNNSKVCKIYDASKVSLNDAIALDLWEGIQAHQVVVDMRCIEQMYGEHSLDAGNEVHRNHDQSPAGSVA</sequence>
<dbReference type="SMART" id="SM00761">
    <property type="entry name" value="HDAC_interact"/>
    <property type="match status" value="1"/>
</dbReference>
<proteinExistence type="predicted"/>
<comment type="subcellular location">
    <subcellularLocation>
        <location evidence="1 4">Nucleus</location>
    </subcellularLocation>
</comment>
<evidence type="ECO:0000256" key="1">
    <source>
        <dbReference type="ARBA" id="ARBA00004123"/>
    </source>
</evidence>
<protein>
    <recommendedName>
        <fullName evidence="5">Histone deacetylase interacting domain-containing protein</fullName>
    </recommendedName>
</protein>
<dbReference type="Proteomes" id="UP000233551">
    <property type="component" value="Unassembled WGS sequence"/>
</dbReference>
<evidence type="ECO:0000256" key="3">
    <source>
        <dbReference type="ARBA" id="ARBA00023242"/>
    </source>
</evidence>
<keyword evidence="3 4" id="KW-0539">Nucleus</keyword>
<dbReference type="AlphaFoldDB" id="A0A2I0J7J3"/>
<dbReference type="InterPro" id="IPR039774">
    <property type="entry name" value="Sin3-like"/>
</dbReference>